<dbReference type="PANTHER" id="PTHR24305">
    <property type="entry name" value="CYTOCHROME P450"/>
    <property type="match status" value="1"/>
</dbReference>
<evidence type="ECO:0000256" key="3">
    <source>
        <dbReference type="ARBA" id="ARBA00022723"/>
    </source>
</evidence>
<feature type="binding site" description="axial binding residue" evidence="7">
    <location>
        <position position="448"/>
    </location>
    <ligand>
        <name>heme</name>
        <dbReference type="ChEBI" id="CHEBI:30413"/>
    </ligand>
    <ligandPart>
        <name>Fe</name>
        <dbReference type="ChEBI" id="CHEBI:18248"/>
    </ligandPart>
</feature>
<keyword evidence="6 8" id="KW-0503">Monooxygenase</keyword>
<dbReference type="PANTHER" id="PTHR24305:SF157">
    <property type="entry name" value="N-ACETYLTRYPTOPHAN 6-HYDROXYLASE IVOC-RELATED"/>
    <property type="match status" value="1"/>
</dbReference>
<dbReference type="CDD" id="cd11062">
    <property type="entry name" value="CYP58-like"/>
    <property type="match status" value="1"/>
</dbReference>
<dbReference type="PRINTS" id="PR00463">
    <property type="entry name" value="EP450I"/>
</dbReference>
<dbReference type="Proteomes" id="UP000481861">
    <property type="component" value="Unassembled WGS sequence"/>
</dbReference>
<dbReference type="Pfam" id="PF00067">
    <property type="entry name" value="p450"/>
    <property type="match status" value="1"/>
</dbReference>
<dbReference type="PROSITE" id="PS00086">
    <property type="entry name" value="CYTOCHROME_P450"/>
    <property type="match status" value="1"/>
</dbReference>
<dbReference type="GO" id="GO:0005506">
    <property type="term" value="F:iron ion binding"/>
    <property type="evidence" value="ECO:0007669"/>
    <property type="project" value="InterPro"/>
</dbReference>
<dbReference type="AlphaFoldDB" id="A0A7C8IEZ2"/>
<keyword evidence="9" id="KW-1133">Transmembrane helix</keyword>
<evidence type="ECO:0000256" key="1">
    <source>
        <dbReference type="ARBA" id="ARBA00001971"/>
    </source>
</evidence>
<reference evidence="10 11" key="1">
    <citation type="submission" date="2020-01" db="EMBL/GenBank/DDBJ databases">
        <authorList>
            <consortium name="DOE Joint Genome Institute"/>
            <person name="Haridas S."/>
            <person name="Albert R."/>
            <person name="Binder M."/>
            <person name="Bloem J."/>
            <person name="Labutti K."/>
            <person name="Salamov A."/>
            <person name="Andreopoulos B."/>
            <person name="Baker S.E."/>
            <person name="Barry K."/>
            <person name="Bills G."/>
            <person name="Bluhm B.H."/>
            <person name="Cannon C."/>
            <person name="Castanera R."/>
            <person name="Culley D.E."/>
            <person name="Daum C."/>
            <person name="Ezra D."/>
            <person name="Gonzalez J.B."/>
            <person name="Henrissat B."/>
            <person name="Kuo A."/>
            <person name="Liang C."/>
            <person name="Lipzen A."/>
            <person name="Lutzoni F."/>
            <person name="Magnuson J."/>
            <person name="Mondo S."/>
            <person name="Nolan M."/>
            <person name="Ohm R."/>
            <person name="Pangilinan J."/>
            <person name="Park H.-J.H."/>
            <person name="Ramirez L."/>
            <person name="Alfaro M."/>
            <person name="Sun H."/>
            <person name="Tritt A."/>
            <person name="Yoshinaga Y."/>
            <person name="Zwiers L.-H.L."/>
            <person name="Turgeon B.G."/>
            <person name="Goodwin S.B."/>
            <person name="Spatafora J.W."/>
            <person name="Crous P.W."/>
            <person name="Grigoriev I.V."/>
        </authorList>
    </citation>
    <scope>NUCLEOTIDE SEQUENCE [LARGE SCALE GENOMIC DNA]</scope>
    <source>
        <strain evidence="10 11">CBS 611.86</strain>
    </source>
</reference>
<evidence type="ECO:0000256" key="5">
    <source>
        <dbReference type="ARBA" id="ARBA00023004"/>
    </source>
</evidence>
<keyword evidence="9" id="KW-0472">Membrane</keyword>
<accession>A0A7C8IEZ2</accession>
<keyword evidence="4 8" id="KW-0560">Oxidoreductase</keyword>
<evidence type="ECO:0000256" key="8">
    <source>
        <dbReference type="RuleBase" id="RU000461"/>
    </source>
</evidence>
<dbReference type="EMBL" id="JAADJZ010000004">
    <property type="protein sequence ID" value="KAF2875491.1"/>
    <property type="molecule type" value="Genomic_DNA"/>
</dbReference>
<keyword evidence="5 7" id="KW-0408">Iron</keyword>
<dbReference type="GO" id="GO:0016705">
    <property type="term" value="F:oxidoreductase activity, acting on paired donors, with incorporation or reduction of molecular oxygen"/>
    <property type="evidence" value="ECO:0007669"/>
    <property type="project" value="InterPro"/>
</dbReference>
<keyword evidence="9" id="KW-0812">Transmembrane</keyword>
<name>A0A7C8IEZ2_9PLEO</name>
<organism evidence="10 11">
    <name type="scientific">Massariosphaeria phaeospora</name>
    <dbReference type="NCBI Taxonomy" id="100035"/>
    <lineage>
        <taxon>Eukaryota</taxon>
        <taxon>Fungi</taxon>
        <taxon>Dikarya</taxon>
        <taxon>Ascomycota</taxon>
        <taxon>Pezizomycotina</taxon>
        <taxon>Dothideomycetes</taxon>
        <taxon>Pleosporomycetidae</taxon>
        <taxon>Pleosporales</taxon>
        <taxon>Pleosporales incertae sedis</taxon>
        <taxon>Massariosphaeria</taxon>
    </lineage>
</organism>
<dbReference type="GO" id="GO:0020037">
    <property type="term" value="F:heme binding"/>
    <property type="evidence" value="ECO:0007669"/>
    <property type="project" value="InterPro"/>
</dbReference>
<evidence type="ECO:0000256" key="6">
    <source>
        <dbReference type="ARBA" id="ARBA00023033"/>
    </source>
</evidence>
<dbReference type="OrthoDB" id="3945418at2759"/>
<evidence type="ECO:0000256" key="9">
    <source>
        <dbReference type="SAM" id="Phobius"/>
    </source>
</evidence>
<evidence type="ECO:0000256" key="2">
    <source>
        <dbReference type="ARBA" id="ARBA00010617"/>
    </source>
</evidence>
<dbReference type="GO" id="GO:0004497">
    <property type="term" value="F:monooxygenase activity"/>
    <property type="evidence" value="ECO:0007669"/>
    <property type="project" value="UniProtKB-KW"/>
</dbReference>
<keyword evidence="11" id="KW-1185">Reference proteome</keyword>
<gene>
    <name evidence="10" type="ORF">BDV95DRAFT_626059</name>
</gene>
<dbReference type="InterPro" id="IPR017972">
    <property type="entry name" value="Cyt_P450_CS"/>
</dbReference>
<keyword evidence="3 7" id="KW-0479">Metal-binding</keyword>
<comment type="similarity">
    <text evidence="2 8">Belongs to the cytochrome P450 family.</text>
</comment>
<dbReference type="SUPFAM" id="SSF48264">
    <property type="entry name" value="Cytochrome P450"/>
    <property type="match status" value="1"/>
</dbReference>
<evidence type="ECO:0000256" key="4">
    <source>
        <dbReference type="ARBA" id="ARBA00023002"/>
    </source>
</evidence>
<evidence type="ECO:0000313" key="11">
    <source>
        <dbReference type="Proteomes" id="UP000481861"/>
    </source>
</evidence>
<dbReference type="InterPro" id="IPR036396">
    <property type="entry name" value="Cyt_P450_sf"/>
</dbReference>
<dbReference type="InterPro" id="IPR002401">
    <property type="entry name" value="Cyt_P450_E_grp-I"/>
</dbReference>
<keyword evidence="7 8" id="KW-0349">Heme</keyword>
<comment type="cofactor">
    <cofactor evidence="1 7">
        <name>heme</name>
        <dbReference type="ChEBI" id="CHEBI:30413"/>
    </cofactor>
</comment>
<sequence>MNAIIDLVTFRNVAAGVVVYLISLTFYRLTLHPLARFPGPKLAAITRYYEGYYDLVQNGQYTFKIAKLHKEYGPIIRISSYELHINDPVFLETLYRQDAHFDKYAWAVDAFAAKGATLFTAAHSLHKARRQPLSPFFSKAKVAARQDLIQRHLNKFCQRMSAFSNSRATFELGAAMTAFTRDVANEFITGKSYDILDHEDFDIAMLAASQGSGQIWRLTKFVRWFAPAMMAIPIDWVMKIASEDMKVFFRHIKETMQDTQNLMTAIASPTPNDKAPRTIVHEIMGSKLPPSEKTHDRIFQDVSTVSGAGFETTASALRLIFFHVFSNADILQRLRDELASAGASSSDQLDLKTLEQLPYLTAILMEGMRLSPAIATRMARIAPNTGLVYDKWHIPADTPVGMTILLLHMNETLYPEPKRFNPDRWMDPDVRREAERGFAPFSRGTRNCLGMYLAWAEMYKAVAVLAQRFDFWFEGARAEDFECNSDQFALGTKGKGTLRATATVR</sequence>
<feature type="transmembrane region" description="Helical" evidence="9">
    <location>
        <begin position="12"/>
        <end position="31"/>
    </location>
</feature>
<evidence type="ECO:0000313" key="10">
    <source>
        <dbReference type="EMBL" id="KAF2875491.1"/>
    </source>
</evidence>
<proteinExistence type="inferred from homology"/>
<comment type="caution">
    <text evidence="10">The sequence shown here is derived from an EMBL/GenBank/DDBJ whole genome shotgun (WGS) entry which is preliminary data.</text>
</comment>
<dbReference type="InterPro" id="IPR001128">
    <property type="entry name" value="Cyt_P450"/>
</dbReference>
<dbReference type="InterPro" id="IPR050121">
    <property type="entry name" value="Cytochrome_P450_monoxygenase"/>
</dbReference>
<dbReference type="PRINTS" id="PR00385">
    <property type="entry name" value="P450"/>
</dbReference>
<evidence type="ECO:0000256" key="7">
    <source>
        <dbReference type="PIRSR" id="PIRSR602401-1"/>
    </source>
</evidence>
<protein>
    <submittedName>
        <fullName evidence="10">Trichodiene oxygenase</fullName>
    </submittedName>
</protein>
<dbReference type="Gene3D" id="1.10.630.10">
    <property type="entry name" value="Cytochrome P450"/>
    <property type="match status" value="1"/>
</dbReference>